<feature type="domain" description="DSBA-like thioredoxin" evidence="1">
    <location>
        <begin position="12"/>
        <end position="216"/>
    </location>
</feature>
<dbReference type="InterPro" id="IPR036249">
    <property type="entry name" value="Thioredoxin-like_sf"/>
</dbReference>
<name>A0A2W5QA75_VARPD</name>
<evidence type="ECO:0000313" key="3">
    <source>
        <dbReference type="Proteomes" id="UP000249135"/>
    </source>
</evidence>
<dbReference type="AlphaFoldDB" id="A0A2W5QA75"/>
<dbReference type="PANTHER" id="PTHR13887:SF41">
    <property type="entry name" value="THIOREDOXIN SUPERFAMILY PROTEIN"/>
    <property type="match status" value="1"/>
</dbReference>
<dbReference type="Gene3D" id="3.40.30.10">
    <property type="entry name" value="Glutaredoxin"/>
    <property type="match status" value="1"/>
</dbReference>
<protein>
    <submittedName>
        <fullName evidence="2">Disulfide bond formation protein DsbA</fullName>
    </submittedName>
</protein>
<proteinExistence type="predicted"/>
<sequence>MSSSTPAPTSLQIDFVSDVSCPWCAVGLASLEQALARVGPEIDVHLRFQPFELNPQMVPEGEDSVEHLQRKYGISEQQVRANGEHLRQRGLAVGFPFDLDKRKRVWNTFDAHRLMHWAELEGEAQQLALKKSLFKAYFLDGLSPADHELLVRLAIDAGLDESRARAILAGDEYAEEVRERERLYTDAGIHSVPAIVINNQHLISGGQPPEVFERALRQIAGAQPSQVMSA</sequence>
<gene>
    <name evidence="2" type="ORF">DI563_12675</name>
</gene>
<dbReference type="Pfam" id="PF01323">
    <property type="entry name" value="DSBA"/>
    <property type="match status" value="1"/>
</dbReference>
<dbReference type="InterPro" id="IPR001853">
    <property type="entry name" value="DSBA-like_thioredoxin_dom"/>
</dbReference>
<comment type="caution">
    <text evidence="2">The sequence shown here is derived from an EMBL/GenBank/DDBJ whole genome shotgun (WGS) entry which is preliminary data.</text>
</comment>
<evidence type="ECO:0000313" key="2">
    <source>
        <dbReference type="EMBL" id="PZQ74286.1"/>
    </source>
</evidence>
<dbReference type="EMBL" id="QFPP01000138">
    <property type="protein sequence ID" value="PZQ74286.1"/>
    <property type="molecule type" value="Genomic_DNA"/>
</dbReference>
<dbReference type="CDD" id="cd03024">
    <property type="entry name" value="DsbA_FrnE"/>
    <property type="match status" value="1"/>
</dbReference>
<dbReference type="SUPFAM" id="SSF52833">
    <property type="entry name" value="Thioredoxin-like"/>
    <property type="match status" value="1"/>
</dbReference>
<evidence type="ECO:0000259" key="1">
    <source>
        <dbReference type="Pfam" id="PF01323"/>
    </source>
</evidence>
<accession>A0A2W5QA75</accession>
<organism evidence="2 3">
    <name type="scientific">Variovorax paradoxus</name>
    <dbReference type="NCBI Taxonomy" id="34073"/>
    <lineage>
        <taxon>Bacteria</taxon>
        <taxon>Pseudomonadati</taxon>
        <taxon>Pseudomonadota</taxon>
        <taxon>Betaproteobacteria</taxon>
        <taxon>Burkholderiales</taxon>
        <taxon>Comamonadaceae</taxon>
        <taxon>Variovorax</taxon>
    </lineage>
</organism>
<dbReference type="Proteomes" id="UP000249135">
    <property type="component" value="Unassembled WGS sequence"/>
</dbReference>
<dbReference type="PANTHER" id="PTHR13887">
    <property type="entry name" value="GLUTATHIONE S-TRANSFERASE KAPPA"/>
    <property type="match status" value="1"/>
</dbReference>
<dbReference type="GO" id="GO:0016491">
    <property type="term" value="F:oxidoreductase activity"/>
    <property type="evidence" value="ECO:0007669"/>
    <property type="project" value="InterPro"/>
</dbReference>
<reference evidence="2 3" key="1">
    <citation type="submission" date="2017-08" db="EMBL/GenBank/DDBJ databases">
        <title>Infants hospitalized years apart are colonized by the same room-sourced microbial strains.</title>
        <authorList>
            <person name="Brooks B."/>
            <person name="Olm M.R."/>
            <person name="Firek B.A."/>
            <person name="Baker R."/>
            <person name="Thomas B.C."/>
            <person name="Morowitz M.J."/>
            <person name="Banfield J.F."/>
        </authorList>
    </citation>
    <scope>NUCLEOTIDE SEQUENCE [LARGE SCALE GENOMIC DNA]</scope>
    <source>
        <strain evidence="2">S2_005_003_R2_41</strain>
    </source>
</reference>